<name>A0A1M6I7W6_9FIRM</name>
<proteinExistence type="predicted"/>
<reference evidence="1 2" key="1">
    <citation type="submission" date="2016-11" db="EMBL/GenBank/DDBJ databases">
        <authorList>
            <person name="Jaros S."/>
            <person name="Januszkiewicz K."/>
            <person name="Wedrychowicz H."/>
        </authorList>
    </citation>
    <scope>NUCLEOTIDE SEQUENCE [LARGE SCALE GENOMIC DNA]</scope>
    <source>
        <strain evidence="1 2">DSM 19022</strain>
    </source>
</reference>
<sequence>MSLILMFEPLIKIYTKKLNYEEAETYLIIVYIEIIKNINLNLFAVKNGGLIVSYTVGSLKHKKINLFRKHVTNTQDSLEINMDLIYDETDMRYKSRIFL</sequence>
<protein>
    <submittedName>
        <fullName evidence="1">Uncharacterized protein</fullName>
    </submittedName>
</protein>
<dbReference type="EMBL" id="FQZS01000028">
    <property type="protein sequence ID" value="SHJ30564.1"/>
    <property type="molecule type" value="Genomic_DNA"/>
</dbReference>
<dbReference type="OrthoDB" id="2449942at2"/>
<dbReference type="STRING" id="1122184.SAMN02745176_03119"/>
<organism evidence="1 2">
    <name type="scientific">Lutispora thermophila DSM 19022</name>
    <dbReference type="NCBI Taxonomy" id="1122184"/>
    <lineage>
        <taxon>Bacteria</taxon>
        <taxon>Bacillati</taxon>
        <taxon>Bacillota</taxon>
        <taxon>Clostridia</taxon>
        <taxon>Lutisporales</taxon>
        <taxon>Lutisporaceae</taxon>
        <taxon>Lutispora</taxon>
    </lineage>
</organism>
<dbReference type="AlphaFoldDB" id="A0A1M6I7W6"/>
<dbReference type="Proteomes" id="UP000184442">
    <property type="component" value="Unassembled WGS sequence"/>
</dbReference>
<gene>
    <name evidence="1" type="ORF">SAMN02745176_03119</name>
</gene>
<dbReference type="RefSeq" id="WP_073027328.1">
    <property type="nucleotide sequence ID" value="NZ_FQZS01000028.1"/>
</dbReference>
<evidence type="ECO:0000313" key="1">
    <source>
        <dbReference type="EMBL" id="SHJ30564.1"/>
    </source>
</evidence>
<keyword evidence="2" id="KW-1185">Reference proteome</keyword>
<evidence type="ECO:0000313" key="2">
    <source>
        <dbReference type="Proteomes" id="UP000184442"/>
    </source>
</evidence>
<accession>A0A1M6I7W6</accession>